<dbReference type="Gene3D" id="3.40.50.1390">
    <property type="entry name" value="Resolvase, N-terminal catalytic domain"/>
    <property type="match status" value="1"/>
</dbReference>
<dbReference type="PROSITE" id="PS51737">
    <property type="entry name" value="RECOMBINASE_DNA_BIND"/>
    <property type="match status" value="1"/>
</dbReference>
<dbReference type="OrthoDB" id="7475655at2"/>
<dbReference type="AlphaFoldDB" id="A0A2G1QML8"/>
<dbReference type="InterPro" id="IPR038109">
    <property type="entry name" value="DNA_bind_recomb_sf"/>
</dbReference>
<evidence type="ECO:0000313" key="5">
    <source>
        <dbReference type="Proteomes" id="UP000221168"/>
    </source>
</evidence>
<dbReference type="GO" id="GO:0003677">
    <property type="term" value="F:DNA binding"/>
    <property type="evidence" value="ECO:0007669"/>
    <property type="project" value="InterPro"/>
</dbReference>
<evidence type="ECO:0000313" key="4">
    <source>
        <dbReference type="EMBL" id="PHP66742.1"/>
    </source>
</evidence>
<accession>A0A2G1QML8</accession>
<dbReference type="GO" id="GO:0000150">
    <property type="term" value="F:DNA strand exchange activity"/>
    <property type="evidence" value="ECO:0007669"/>
    <property type="project" value="InterPro"/>
</dbReference>
<protein>
    <submittedName>
        <fullName evidence="4">Resolvase</fullName>
    </submittedName>
</protein>
<sequence length="555" mass="61206">MKKIRCAIYTRKSSEEGLEQEFNSLHAQREACVSYIASQKHEGWVLLPDHYDDGGISGGTLERAGLQRLLCDVDEGLVDQIVVYKIDRLTRSLADFAKLVERLDAADASFVSVTQSFNTATSMGRLTLNVLLSFAQFEREVTAERIRDKIAASKKKGLWMGGNVPLGYEPDGRTLKMVDEEARTVRTLFELYLEKGSIKAVKQQADRMGLRTKARTGVGSGGQAAGEAPFGRGHIYYILANPIYAGRIRHRDQVHDGQHPAIIDPAVFDDVQQRLKETAGRERGRSGSGSIPSPLAGKLFDETGDRLTPTHANKKGRRYRYYVSNRMVVGHGNTDRSTAASGWRLPAKQLEEHLASTIQTHLRNRLPVDLLSDPSADDIGRIRDLLDDATPGKSSRTPEAALPCVHRATIAPGSIELVLDREAVADCLTIGPASINSNALSLSIPFQFRKRGVETKLIIGSGQNRAVDSTLIRSIAKAHQYYDAIKQGQSFEEIAATENLSKRRILQVIDLAFLAPDIVRSIMHGDQPIGLTAKWLGQNPLPSDWQAQRRIVATL</sequence>
<keyword evidence="5" id="KW-1185">Reference proteome</keyword>
<dbReference type="CDD" id="cd03768">
    <property type="entry name" value="SR_ResInv"/>
    <property type="match status" value="1"/>
</dbReference>
<evidence type="ECO:0000259" key="2">
    <source>
        <dbReference type="PROSITE" id="PS51736"/>
    </source>
</evidence>
<gene>
    <name evidence="4" type="ORF">CSC94_11560</name>
</gene>
<reference evidence="4 5" key="1">
    <citation type="submission" date="2017-10" db="EMBL/GenBank/DDBJ databases">
        <title>Sedimentibacterium mangrovi gen. nov., sp. nov., a novel member of family Phyllobacteriacea isolated from mangrove sediment.</title>
        <authorList>
            <person name="Liao H."/>
            <person name="Tian Y."/>
        </authorList>
    </citation>
    <scope>NUCLEOTIDE SEQUENCE [LARGE SCALE GENOMIC DNA]</scope>
    <source>
        <strain evidence="4 5">X9-2-2</strain>
    </source>
</reference>
<dbReference type="Pfam" id="PF07508">
    <property type="entry name" value="Recombinase"/>
    <property type="match status" value="1"/>
</dbReference>
<dbReference type="PROSITE" id="PS51736">
    <property type="entry name" value="RECOMBINASES_3"/>
    <property type="match status" value="1"/>
</dbReference>
<dbReference type="RefSeq" id="WP_099306508.1">
    <property type="nucleotide sequence ID" value="NZ_PDVP01000006.1"/>
</dbReference>
<comment type="caution">
    <text evidence="4">The sequence shown here is derived from an EMBL/GenBank/DDBJ whole genome shotgun (WGS) entry which is preliminary data.</text>
</comment>
<dbReference type="EMBL" id="PDVP01000006">
    <property type="protein sequence ID" value="PHP66742.1"/>
    <property type="molecule type" value="Genomic_DNA"/>
</dbReference>
<name>A0A2G1QML8_9HYPH</name>
<dbReference type="PANTHER" id="PTHR30461">
    <property type="entry name" value="DNA-INVERTASE FROM LAMBDOID PROPHAGE"/>
    <property type="match status" value="1"/>
</dbReference>
<dbReference type="PANTHER" id="PTHR30461:SF23">
    <property type="entry name" value="DNA RECOMBINASE-RELATED"/>
    <property type="match status" value="1"/>
</dbReference>
<proteinExistence type="predicted"/>
<dbReference type="InterPro" id="IPR036162">
    <property type="entry name" value="Resolvase-like_N_sf"/>
</dbReference>
<dbReference type="SMART" id="SM00857">
    <property type="entry name" value="Resolvase"/>
    <property type="match status" value="1"/>
</dbReference>
<dbReference type="Proteomes" id="UP000221168">
    <property type="component" value="Unassembled WGS sequence"/>
</dbReference>
<feature type="domain" description="Recombinase" evidence="3">
    <location>
        <begin position="165"/>
        <end position="281"/>
    </location>
</feature>
<organism evidence="4 5">
    <name type="scientific">Zhengella mangrovi</name>
    <dbReference type="NCBI Taxonomy" id="1982044"/>
    <lineage>
        <taxon>Bacteria</taxon>
        <taxon>Pseudomonadati</taxon>
        <taxon>Pseudomonadota</taxon>
        <taxon>Alphaproteobacteria</taxon>
        <taxon>Hyphomicrobiales</taxon>
        <taxon>Notoacmeibacteraceae</taxon>
        <taxon>Zhengella</taxon>
    </lineage>
</organism>
<dbReference type="Pfam" id="PF00239">
    <property type="entry name" value="Resolvase"/>
    <property type="match status" value="1"/>
</dbReference>
<feature type="domain" description="Resolvase/invertase-type recombinase catalytic" evidence="2">
    <location>
        <begin position="5"/>
        <end position="157"/>
    </location>
</feature>
<feature type="region of interest" description="Disordered" evidence="1">
    <location>
        <begin position="277"/>
        <end position="311"/>
    </location>
</feature>
<evidence type="ECO:0000256" key="1">
    <source>
        <dbReference type="SAM" id="MobiDB-lite"/>
    </source>
</evidence>
<dbReference type="Gene3D" id="3.90.1750.20">
    <property type="entry name" value="Putative Large Serine Recombinase, Chain B, Domain 2"/>
    <property type="match status" value="1"/>
</dbReference>
<dbReference type="SUPFAM" id="SSF109709">
    <property type="entry name" value="KorB DNA-binding domain-like"/>
    <property type="match status" value="1"/>
</dbReference>
<dbReference type="InterPro" id="IPR011109">
    <property type="entry name" value="DNA_bind_recombinase_dom"/>
</dbReference>
<dbReference type="InterPro" id="IPR006119">
    <property type="entry name" value="Resolv_N"/>
</dbReference>
<evidence type="ECO:0000259" key="3">
    <source>
        <dbReference type="PROSITE" id="PS51737"/>
    </source>
</evidence>
<dbReference type="InterPro" id="IPR050639">
    <property type="entry name" value="SSR_resolvase"/>
</dbReference>
<dbReference type="SUPFAM" id="SSF53041">
    <property type="entry name" value="Resolvase-like"/>
    <property type="match status" value="1"/>
</dbReference>